<organism evidence="1 2">
    <name type="scientific">Romboutsia weinsteinii</name>
    <dbReference type="NCBI Taxonomy" id="2020949"/>
    <lineage>
        <taxon>Bacteria</taxon>
        <taxon>Bacillati</taxon>
        <taxon>Bacillota</taxon>
        <taxon>Clostridia</taxon>
        <taxon>Peptostreptococcales</taxon>
        <taxon>Peptostreptococcaceae</taxon>
        <taxon>Romboutsia</taxon>
    </lineage>
</organism>
<dbReference type="InterPro" id="IPR036249">
    <property type="entry name" value="Thioredoxin-like_sf"/>
</dbReference>
<dbReference type="CDD" id="cd02980">
    <property type="entry name" value="TRX_Fd_family"/>
    <property type="match status" value="1"/>
</dbReference>
<protein>
    <submittedName>
        <fullName evidence="1">(2Fe-2S) ferredoxin domain-containing protein</fullName>
    </submittedName>
</protein>
<dbReference type="RefSeq" id="WP_094369074.1">
    <property type="nucleotide sequence ID" value="NZ_NOJY02000077.1"/>
</dbReference>
<evidence type="ECO:0000313" key="1">
    <source>
        <dbReference type="EMBL" id="RDY25389.1"/>
    </source>
</evidence>
<dbReference type="Proteomes" id="UP000215694">
    <property type="component" value="Unassembled WGS sequence"/>
</dbReference>
<accession>A0A371IY40</accession>
<gene>
    <name evidence="1" type="ORF">CHL78_018480</name>
</gene>
<dbReference type="Pfam" id="PF01257">
    <property type="entry name" value="2Fe-2S_thioredx"/>
    <property type="match status" value="1"/>
</dbReference>
<dbReference type="OrthoDB" id="9807975at2"/>
<reference evidence="1 2" key="1">
    <citation type="journal article" date="2017" name="Genome Announc.">
        <title>Draft Genome Sequence of Romboutsia weinsteinii sp. nov. Strain CCRI-19649(T) Isolated from Surface Water.</title>
        <authorList>
            <person name="Maheux A.F."/>
            <person name="Boudreau D.K."/>
            <person name="Berube E."/>
            <person name="Boissinot M."/>
            <person name="Cantin P."/>
            <person name="Raymond F."/>
            <person name="Corbeil J."/>
            <person name="Omar R.F."/>
            <person name="Bergeron M.G."/>
        </authorList>
    </citation>
    <scope>NUCLEOTIDE SEQUENCE [LARGE SCALE GENOMIC DNA]</scope>
    <source>
        <strain evidence="1 2">CCRI-19649</strain>
    </source>
</reference>
<dbReference type="AlphaFoldDB" id="A0A371IY40"/>
<dbReference type="Gene3D" id="3.40.30.10">
    <property type="entry name" value="Glutaredoxin"/>
    <property type="match status" value="1"/>
</dbReference>
<dbReference type="SUPFAM" id="SSF52833">
    <property type="entry name" value="Thioredoxin-like"/>
    <property type="match status" value="1"/>
</dbReference>
<comment type="caution">
    <text evidence="1">The sequence shown here is derived from an EMBL/GenBank/DDBJ whole genome shotgun (WGS) entry which is preliminary data.</text>
</comment>
<evidence type="ECO:0000313" key="2">
    <source>
        <dbReference type="Proteomes" id="UP000215694"/>
    </source>
</evidence>
<proteinExistence type="predicted"/>
<keyword evidence="2" id="KW-1185">Reference proteome</keyword>
<name>A0A371IY40_9FIRM</name>
<sequence length="81" mass="9407">MKDIRICIGSSCHIKGSDEVVEEFKSLIKEYNLTKKIELYASFCLGRCTNEVSVMRWDDKVLSVSSKNAREIFEREIIPYI</sequence>
<dbReference type="EMBL" id="NOJY02000077">
    <property type="protein sequence ID" value="RDY25389.1"/>
    <property type="molecule type" value="Genomic_DNA"/>
</dbReference>